<sequence>MPFGAHESMELHEILTEKINMITHFNLYAQEARNPQLLDMIVRHQQEEIVAYNEMVSMAHGNTRFTPIPANTDIKASEQQVRYGLTTRRQAAPQADAVLSDSEIATAMLLCHKNAARNASWAALECADPNLRRTMMNSAATCMNQAYEVFLFMNQQGLYQVPTLNPQTAETFLNSYQPAPQELQAEYGVQGAGRMGQTANAYGAGNVNTSMNMAGQSGMERNAAMNPGARDSVLYGDRGGAPAQSPAASFSAYGNMRSPGQMQQSGQMQQQSSQMQQQ</sequence>
<evidence type="ECO:0000256" key="4">
    <source>
        <dbReference type="SAM" id="MobiDB-lite"/>
    </source>
</evidence>
<protein>
    <submittedName>
        <fullName evidence="5">Spore coat protein</fullName>
    </submittedName>
</protein>
<feature type="compositionally biased region" description="Low complexity" evidence="4">
    <location>
        <begin position="260"/>
        <end position="278"/>
    </location>
</feature>
<dbReference type="Pfam" id="PF07875">
    <property type="entry name" value="Coat_F"/>
    <property type="match status" value="1"/>
</dbReference>
<evidence type="ECO:0000256" key="2">
    <source>
        <dbReference type="ARBA" id="ARBA00024325"/>
    </source>
</evidence>
<evidence type="ECO:0000256" key="1">
    <source>
        <dbReference type="ARBA" id="ARBA00022969"/>
    </source>
</evidence>
<evidence type="ECO:0000313" key="6">
    <source>
        <dbReference type="Proteomes" id="UP001164803"/>
    </source>
</evidence>
<keyword evidence="6" id="KW-1185">Reference proteome</keyword>
<dbReference type="PANTHER" id="PTHR39183">
    <property type="entry name" value="SPORE COAT PROTEIN F-LIKE PROTEIN YHCQ"/>
    <property type="match status" value="1"/>
</dbReference>
<organism evidence="5 6">
    <name type="scientific">Alicyclobacillus dauci</name>
    <dbReference type="NCBI Taxonomy" id="1475485"/>
    <lineage>
        <taxon>Bacteria</taxon>
        <taxon>Bacillati</taxon>
        <taxon>Bacillota</taxon>
        <taxon>Bacilli</taxon>
        <taxon>Bacillales</taxon>
        <taxon>Alicyclobacillaceae</taxon>
        <taxon>Alicyclobacillus</taxon>
    </lineage>
</organism>
<proteinExistence type="inferred from homology"/>
<dbReference type="RefSeq" id="WP_268044361.1">
    <property type="nucleotide sequence ID" value="NZ_CP104064.1"/>
</dbReference>
<keyword evidence="5" id="KW-0946">Virion</keyword>
<keyword evidence="1" id="KW-0749">Sporulation</keyword>
<name>A0ABY6Z223_9BACL</name>
<dbReference type="EMBL" id="CP104064">
    <property type="protein sequence ID" value="WAH36953.1"/>
    <property type="molecule type" value="Genomic_DNA"/>
</dbReference>
<dbReference type="InterPro" id="IPR012851">
    <property type="entry name" value="Spore_coat_CotF-like"/>
</dbReference>
<accession>A0ABY6Z223</accession>
<gene>
    <name evidence="5" type="ORF">NZD86_22800</name>
</gene>
<comment type="similarity">
    <text evidence="3">Belongs to the CotF family.</text>
</comment>
<dbReference type="InterPro" id="IPR012347">
    <property type="entry name" value="Ferritin-like"/>
</dbReference>
<evidence type="ECO:0000256" key="3">
    <source>
        <dbReference type="ARBA" id="ARBA00024344"/>
    </source>
</evidence>
<evidence type="ECO:0000313" key="5">
    <source>
        <dbReference type="EMBL" id="WAH36953.1"/>
    </source>
</evidence>
<dbReference type="Gene3D" id="1.20.1260.10">
    <property type="match status" value="1"/>
</dbReference>
<dbReference type="Proteomes" id="UP001164803">
    <property type="component" value="Chromosome"/>
</dbReference>
<dbReference type="PANTHER" id="PTHR39183:SF1">
    <property type="entry name" value="SPORE COAT PROTEIN F-LIKE PROTEIN YHCQ"/>
    <property type="match status" value="1"/>
</dbReference>
<feature type="compositionally biased region" description="Low complexity" evidence="4">
    <location>
        <begin position="241"/>
        <end position="252"/>
    </location>
</feature>
<feature type="region of interest" description="Disordered" evidence="4">
    <location>
        <begin position="228"/>
        <end position="278"/>
    </location>
</feature>
<reference evidence="5" key="1">
    <citation type="submission" date="2022-08" db="EMBL/GenBank/DDBJ databases">
        <title>Alicyclobacillus dauci DSM2870, complete genome.</title>
        <authorList>
            <person name="Wang Q."/>
            <person name="Cai R."/>
            <person name="Wang Z."/>
        </authorList>
    </citation>
    <scope>NUCLEOTIDE SEQUENCE</scope>
    <source>
        <strain evidence="5">DSM 28700</strain>
    </source>
</reference>
<comment type="subcellular location">
    <subcellularLocation>
        <location evidence="2">Spore coat</location>
    </subcellularLocation>
</comment>
<keyword evidence="5" id="KW-0167">Capsid protein</keyword>